<feature type="region of interest" description="Disordered" evidence="1">
    <location>
        <begin position="156"/>
        <end position="207"/>
    </location>
</feature>
<proteinExistence type="predicted"/>
<gene>
    <name evidence="3" type="primary">LOC116666942</name>
</gene>
<accession>A0A8B8TXD2</accession>
<evidence type="ECO:0000256" key="1">
    <source>
        <dbReference type="SAM" id="MobiDB-lite"/>
    </source>
</evidence>
<dbReference type="GeneID" id="116666942"/>
<evidence type="ECO:0000313" key="3">
    <source>
        <dbReference type="RefSeq" id="XP_032346593.1"/>
    </source>
</evidence>
<dbReference type="RefSeq" id="XP_032346593.1">
    <property type="nucleotide sequence ID" value="XM_032490702.1"/>
</dbReference>
<dbReference type="AlphaFoldDB" id="A0A8B8TXD2"/>
<reference evidence="3" key="1">
    <citation type="submission" date="2025-08" db="UniProtKB">
        <authorList>
            <consortium name="RefSeq"/>
        </authorList>
    </citation>
    <scope>IDENTIFICATION</scope>
    <source>
        <tissue evidence="3">Ear skin</tissue>
    </source>
</reference>
<protein>
    <submittedName>
        <fullName evidence="3">Uncharacterized protein LOC116666942 isoform X2</fullName>
    </submittedName>
</protein>
<keyword evidence="2" id="KW-1185">Reference proteome</keyword>
<dbReference type="Proteomes" id="UP000694856">
    <property type="component" value="Chromosome 11"/>
</dbReference>
<organism evidence="2 3">
    <name type="scientific">Camelus ferus</name>
    <name type="common">Wild bactrian camel</name>
    <name type="synonym">Camelus bactrianus ferus</name>
    <dbReference type="NCBI Taxonomy" id="419612"/>
    <lineage>
        <taxon>Eukaryota</taxon>
        <taxon>Metazoa</taxon>
        <taxon>Chordata</taxon>
        <taxon>Craniata</taxon>
        <taxon>Vertebrata</taxon>
        <taxon>Euteleostomi</taxon>
        <taxon>Mammalia</taxon>
        <taxon>Eutheria</taxon>
        <taxon>Laurasiatheria</taxon>
        <taxon>Artiodactyla</taxon>
        <taxon>Tylopoda</taxon>
        <taxon>Camelidae</taxon>
        <taxon>Camelus</taxon>
    </lineage>
</organism>
<sequence>MCQGLGGRGEVGRDRESVACAFRARRSRDSALQSRTDVEPPGHCHVVPDACSALAMRSPQSTEDALPLWPGVSSLFREEAGEGVCSPPLSSYPLPLLHFLKLKVPRARAGPGGFMLGAPGTGRSSPTLKQKFQDCPGSLEPLLWSEVPVLTTPSPTLFGRSCRNPQSSGGQKAQGRRELRINHPLASRSRNEGRGGQTAWPSTEAHPGPGPSADCFLLYGQFGQCLFGSASPYSMHFHYAY</sequence>
<evidence type="ECO:0000313" key="2">
    <source>
        <dbReference type="Proteomes" id="UP000694856"/>
    </source>
</evidence>
<name>A0A8B8TXD2_CAMFR</name>